<protein>
    <submittedName>
        <fullName evidence="1">CYFA0S36e00100g1_1</fullName>
    </submittedName>
</protein>
<gene>
    <name evidence="1" type="ORF">CYFA0S_36e00100g</name>
</gene>
<dbReference type="VEuPathDB" id="FungiDB:BON22_5045"/>
<accession>A0A061BCF6</accession>
<reference evidence="1" key="1">
    <citation type="journal article" date="2014" name="Genome Announc.">
        <title>Genome sequence of the yeast Cyberlindnera fabianii (Hansenula fabianii).</title>
        <authorList>
            <person name="Freel K.C."/>
            <person name="Sarilar V."/>
            <person name="Neuveglise C."/>
            <person name="Devillers H."/>
            <person name="Friedrich A."/>
            <person name="Schacherer J."/>
        </authorList>
    </citation>
    <scope>NUCLEOTIDE SEQUENCE</scope>
    <source>
        <strain evidence="1">YJS4271</strain>
    </source>
</reference>
<dbReference type="PANTHER" id="PTHR31902:SF14">
    <property type="entry name" value="ACTIN PATCHES DISTAL PROTEIN 1"/>
    <property type="match status" value="1"/>
</dbReference>
<dbReference type="Gene3D" id="3.40.30.10">
    <property type="entry name" value="Glutaredoxin"/>
    <property type="match status" value="1"/>
</dbReference>
<sequence>MKKFAASLFGTSKEAVDLKRREEVSRILPLADCSHDCESCTTKYPTSVKIELDADIYNSTKPTACHFVVPTGKTDWPHDATSVPKTVENAIASWIDSSASKFFPTDDASVKVSTSSFPTDLLDIKCQDGECNDILILPFFVWVRKVDYHNVNSLLDELVPTLIKSHESGTPPPSEIQSYKVELDKQRSYIFLCSHTTRDKRCGVTAPLMKREMDSRLRETGHYRDVGDDTPDGVNVAFINHVGGHKFAANVIIYIKTGEIIWLAKCTPAMAQPIIDETVLGGGKVWVDLVRRIQKGKAVEW</sequence>
<dbReference type="EMBL" id="LK052921">
    <property type="protein sequence ID" value="CDR47660.1"/>
    <property type="molecule type" value="Genomic_DNA"/>
</dbReference>
<name>A0A061BCF6_CYBFA</name>
<evidence type="ECO:0000313" key="1">
    <source>
        <dbReference type="EMBL" id="CDR47660.1"/>
    </source>
</evidence>
<dbReference type="InterPro" id="IPR036249">
    <property type="entry name" value="Thioredoxin-like_sf"/>
</dbReference>
<dbReference type="SUPFAM" id="SSF52833">
    <property type="entry name" value="Thioredoxin-like"/>
    <property type="match status" value="1"/>
</dbReference>
<dbReference type="Pfam" id="PF06999">
    <property type="entry name" value="Suc_Fer-like"/>
    <property type="match status" value="1"/>
</dbReference>
<proteinExistence type="predicted"/>
<organism evidence="1">
    <name type="scientific">Cyberlindnera fabianii</name>
    <name type="common">Yeast</name>
    <name type="synonym">Hansenula fabianii</name>
    <dbReference type="NCBI Taxonomy" id="36022"/>
    <lineage>
        <taxon>Eukaryota</taxon>
        <taxon>Fungi</taxon>
        <taxon>Dikarya</taxon>
        <taxon>Ascomycota</taxon>
        <taxon>Saccharomycotina</taxon>
        <taxon>Saccharomycetes</taxon>
        <taxon>Phaffomycetales</taxon>
        <taxon>Phaffomycetaceae</taxon>
        <taxon>Cyberlindnera</taxon>
    </lineage>
</organism>
<dbReference type="PANTHER" id="PTHR31902">
    <property type="entry name" value="ACTIN PATCHES DISTAL PROTEIN 1"/>
    <property type="match status" value="1"/>
</dbReference>
<dbReference type="InterPro" id="IPR009737">
    <property type="entry name" value="Aim32/Apd1-like"/>
</dbReference>
<dbReference type="OrthoDB" id="10253744at2759"/>
<dbReference type="CDD" id="cd03062">
    <property type="entry name" value="TRX_Fd_Sucrase"/>
    <property type="match status" value="1"/>
</dbReference>
<dbReference type="AlphaFoldDB" id="A0A061BCF6"/>
<dbReference type="PhylomeDB" id="A0A061BCF6"/>